<dbReference type="InterPro" id="IPR029058">
    <property type="entry name" value="AB_hydrolase_fold"/>
</dbReference>
<dbReference type="SUPFAM" id="SSF53474">
    <property type="entry name" value="alpha/beta-Hydrolases"/>
    <property type="match status" value="1"/>
</dbReference>
<feature type="domain" description="Peptidase S33 tripeptidyl aminopeptidase-like C-terminal" evidence="6">
    <location>
        <begin position="424"/>
        <end position="523"/>
    </location>
</feature>
<dbReference type="Proteomes" id="UP000274601">
    <property type="component" value="Unassembled WGS sequence"/>
</dbReference>
<accession>A0A495QX43</accession>
<dbReference type="PANTHER" id="PTHR43248">
    <property type="entry name" value="2-SUCCINYL-6-HYDROXY-2,4-CYCLOHEXADIENE-1-CARBOXYLATE SYNTHASE"/>
    <property type="match status" value="1"/>
</dbReference>
<keyword evidence="3" id="KW-0378">Hydrolase</keyword>
<evidence type="ECO:0000259" key="6">
    <source>
        <dbReference type="Pfam" id="PF08386"/>
    </source>
</evidence>
<dbReference type="AlphaFoldDB" id="A0A495QX43"/>
<evidence type="ECO:0000259" key="5">
    <source>
        <dbReference type="Pfam" id="PF00561"/>
    </source>
</evidence>
<keyword evidence="8" id="KW-1185">Reference proteome</keyword>
<feature type="chain" id="PRO_5019711417" evidence="4">
    <location>
        <begin position="33"/>
        <end position="530"/>
    </location>
</feature>
<dbReference type="InterPro" id="IPR000073">
    <property type="entry name" value="AB_hydrolase_1"/>
</dbReference>
<evidence type="ECO:0000313" key="8">
    <source>
        <dbReference type="Proteomes" id="UP000274601"/>
    </source>
</evidence>
<evidence type="ECO:0000256" key="2">
    <source>
        <dbReference type="ARBA" id="ARBA00022729"/>
    </source>
</evidence>
<reference evidence="7 8" key="1">
    <citation type="submission" date="2018-10" db="EMBL/GenBank/DDBJ databases">
        <title>Genomic Encyclopedia of Archaeal and Bacterial Type Strains, Phase II (KMG-II): from individual species to whole genera.</title>
        <authorList>
            <person name="Goeker M."/>
        </authorList>
    </citation>
    <scope>NUCLEOTIDE SEQUENCE [LARGE SCALE GENOMIC DNA]</scope>
    <source>
        <strain evidence="7 8">DSM 43383</strain>
    </source>
</reference>
<dbReference type="GO" id="GO:0016787">
    <property type="term" value="F:hydrolase activity"/>
    <property type="evidence" value="ECO:0007669"/>
    <property type="project" value="UniProtKB-KW"/>
</dbReference>
<comment type="caution">
    <text evidence="7">The sequence shown here is derived from an EMBL/GenBank/DDBJ whole genome shotgun (WGS) entry which is preliminary data.</text>
</comment>
<dbReference type="OrthoDB" id="3930934at2"/>
<protein>
    <submittedName>
        <fullName evidence="7">TAP-like protein</fullName>
    </submittedName>
</protein>
<sequence>MIIHRFAVPRAVLAVAAFGLAGVVGWTTTAVAAPSTAPSQASASGGLARFVDQRVDWGACPEDAADLREAGAQCADLTVPLDYAAPNGTTIKIAVSRIKAKDRAHRRGILLSNPGGPGGSGLEYTAALRPAMKDVAARYDLIGFDPRFVGRSNPIYCGTSPQARSTHSRREAFEASVRGARETARRCFEYGNNAALLPHASSRNLARDMDLIRAVLGERKLSYYGISYGGDLGAVYTQMFPNRVDRVVIDSVTDPAKTQYENFQAAGPAQERGLDEWAVWTSRRAAEYRLGTTPRQVRKSVERMTARVDRGPIRLSGHSVDASILGLLLRQFVGNEEDNELLAKSVRNFVDASEGRQVEANPGLKNWLDLFSEPNPALDNLFNSGNAYLCGDGGWPAGGWPSDPEQYWRNIQRARHTQPVFAPVANAIFPCPFWKTPPREPGVAIDNKVPVLILQARRDNNVPYPGAVALHRKLKGSRLISADIRSHGVYARGIDGLTSVPCADDAVNAYLRTGALPAADIDCPQPRGTQ</sequence>
<evidence type="ECO:0000313" key="7">
    <source>
        <dbReference type="EMBL" id="RKS78761.1"/>
    </source>
</evidence>
<dbReference type="Pfam" id="PF08386">
    <property type="entry name" value="Abhydrolase_4"/>
    <property type="match status" value="1"/>
</dbReference>
<comment type="similarity">
    <text evidence="1">Belongs to the peptidase S33 family.</text>
</comment>
<dbReference type="Pfam" id="PF00561">
    <property type="entry name" value="Abhydrolase_1"/>
    <property type="match status" value="1"/>
</dbReference>
<feature type="domain" description="AB hydrolase-1" evidence="5">
    <location>
        <begin position="110"/>
        <end position="257"/>
    </location>
</feature>
<evidence type="ECO:0000256" key="4">
    <source>
        <dbReference type="SAM" id="SignalP"/>
    </source>
</evidence>
<dbReference type="InterPro" id="IPR051601">
    <property type="entry name" value="Serine_prot/Carboxylest_S33"/>
</dbReference>
<dbReference type="InterPro" id="IPR013595">
    <property type="entry name" value="Pept_S33_TAP-like_C"/>
</dbReference>
<evidence type="ECO:0000256" key="1">
    <source>
        <dbReference type="ARBA" id="ARBA00010088"/>
    </source>
</evidence>
<organism evidence="7 8">
    <name type="scientific">Actinomadura pelletieri DSM 43383</name>
    <dbReference type="NCBI Taxonomy" id="1120940"/>
    <lineage>
        <taxon>Bacteria</taxon>
        <taxon>Bacillati</taxon>
        <taxon>Actinomycetota</taxon>
        <taxon>Actinomycetes</taxon>
        <taxon>Streptosporangiales</taxon>
        <taxon>Thermomonosporaceae</taxon>
        <taxon>Actinomadura</taxon>
    </lineage>
</organism>
<gene>
    <name evidence="7" type="ORF">BZB76_0191</name>
</gene>
<dbReference type="RefSeq" id="WP_121433366.1">
    <property type="nucleotide sequence ID" value="NZ_RBWU01000001.1"/>
</dbReference>
<dbReference type="PANTHER" id="PTHR43248:SF29">
    <property type="entry name" value="TRIPEPTIDYL AMINOPEPTIDASE"/>
    <property type="match status" value="1"/>
</dbReference>
<dbReference type="EMBL" id="RBWU01000001">
    <property type="protein sequence ID" value="RKS78761.1"/>
    <property type="molecule type" value="Genomic_DNA"/>
</dbReference>
<evidence type="ECO:0000256" key="3">
    <source>
        <dbReference type="ARBA" id="ARBA00022801"/>
    </source>
</evidence>
<proteinExistence type="inferred from homology"/>
<dbReference type="Gene3D" id="3.40.50.1820">
    <property type="entry name" value="alpha/beta hydrolase"/>
    <property type="match status" value="1"/>
</dbReference>
<keyword evidence="2 4" id="KW-0732">Signal</keyword>
<feature type="signal peptide" evidence="4">
    <location>
        <begin position="1"/>
        <end position="32"/>
    </location>
</feature>
<name>A0A495QX43_9ACTN</name>